<evidence type="ECO:0000259" key="2">
    <source>
        <dbReference type="Pfam" id="PF08768"/>
    </source>
</evidence>
<dbReference type="EnsemblMetazoa" id="G15836.2">
    <property type="protein sequence ID" value="G15836.2:cds"/>
    <property type="gene ID" value="G15836"/>
</dbReference>
<keyword evidence="4" id="KW-1185">Reference proteome</keyword>
<dbReference type="Pfam" id="PF08768">
    <property type="entry name" value="THAP4_heme-bd"/>
    <property type="match status" value="1"/>
</dbReference>
<dbReference type="EnsemblMetazoa" id="G15836.3">
    <property type="protein sequence ID" value="G15836.3:cds"/>
    <property type="gene ID" value="G15836"/>
</dbReference>
<comment type="catalytic activity">
    <reaction evidence="1">
        <text>peroxynitrite = nitrate</text>
        <dbReference type="Rhea" id="RHEA:63116"/>
        <dbReference type="ChEBI" id="CHEBI:17632"/>
        <dbReference type="ChEBI" id="CHEBI:25941"/>
    </reaction>
    <physiologicalReaction direction="left-to-right" evidence="1">
        <dbReference type="Rhea" id="RHEA:63117"/>
    </physiologicalReaction>
</comment>
<evidence type="ECO:0000313" key="3">
    <source>
        <dbReference type="EnsemblMetazoa" id="G15836.3:cds"/>
    </source>
</evidence>
<dbReference type="InterPro" id="IPR012674">
    <property type="entry name" value="Calycin"/>
</dbReference>
<evidence type="ECO:0000313" key="4">
    <source>
        <dbReference type="Proteomes" id="UP000005408"/>
    </source>
</evidence>
<protein>
    <recommendedName>
        <fullName evidence="2">THAP4-like heme-binding domain-containing protein</fullName>
    </recommendedName>
</protein>
<dbReference type="PANTHER" id="PTHR15854">
    <property type="entry name" value="THAP4 PROTEIN"/>
    <property type="match status" value="1"/>
</dbReference>
<proteinExistence type="predicted"/>
<evidence type="ECO:0000256" key="1">
    <source>
        <dbReference type="ARBA" id="ARBA00036993"/>
    </source>
</evidence>
<name>A0A8W8IV72_MAGGI</name>
<dbReference type="AlphaFoldDB" id="A0A8W8IV72"/>
<reference evidence="3" key="1">
    <citation type="submission" date="2022-08" db="UniProtKB">
        <authorList>
            <consortium name="EnsemblMetazoa"/>
        </authorList>
    </citation>
    <scope>IDENTIFICATION</scope>
    <source>
        <strain evidence="3">05x7-T-G4-1.051#20</strain>
    </source>
</reference>
<dbReference type="PANTHER" id="PTHR15854:SF4">
    <property type="entry name" value="PEROXYNITRITE ISOMERASE THAP4"/>
    <property type="match status" value="1"/>
</dbReference>
<dbReference type="SUPFAM" id="SSF50814">
    <property type="entry name" value="Lipocalins"/>
    <property type="match status" value="1"/>
</dbReference>
<feature type="domain" description="THAP4-like heme-binding" evidence="2">
    <location>
        <begin position="13"/>
        <end position="161"/>
    </location>
</feature>
<organism evidence="3 4">
    <name type="scientific">Magallana gigas</name>
    <name type="common">Pacific oyster</name>
    <name type="synonym">Crassostrea gigas</name>
    <dbReference type="NCBI Taxonomy" id="29159"/>
    <lineage>
        <taxon>Eukaryota</taxon>
        <taxon>Metazoa</taxon>
        <taxon>Spiralia</taxon>
        <taxon>Lophotrochozoa</taxon>
        <taxon>Mollusca</taxon>
        <taxon>Bivalvia</taxon>
        <taxon>Autobranchia</taxon>
        <taxon>Pteriomorphia</taxon>
        <taxon>Ostreida</taxon>
        <taxon>Ostreoidea</taxon>
        <taxon>Ostreidae</taxon>
        <taxon>Magallana</taxon>
    </lineage>
</organism>
<dbReference type="Proteomes" id="UP000005408">
    <property type="component" value="Unassembled WGS sequence"/>
</dbReference>
<accession>A0A8W8IV72</accession>
<dbReference type="InterPro" id="IPR045165">
    <property type="entry name" value="Nitrobindin"/>
</dbReference>
<dbReference type="CDD" id="cd07828">
    <property type="entry name" value="lipocalin_heme-bd-THAP4-like"/>
    <property type="match status" value="1"/>
</dbReference>
<dbReference type="InterPro" id="IPR014878">
    <property type="entry name" value="THAP4-like_heme-bd"/>
</dbReference>
<dbReference type="GO" id="GO:0008289">
    <property type="term" value="F:lipid binding"/>
    <property type="evidence" value="ECO:0007669"/>
    <property type="project" value="UniProtKB-KW"/>
</dbReference>
<sequence length="164" mass="18610">MAAKDVPLHEAAKPLQWLLGKWKGQGKGIYPTIKDFEYIEDLEFFHVGQPMLQFSFYSVHKDTNKILHREVGFLRIKPGTNQVAFISSHNNGVSEMAEGTVEGQSVGLESHTLGRMSFGKDPQTKKLKRTLTLEGDTLHQVLFMETGNVTMTEHLRATYKKVEY</sequence>
<dbReference type="Gene3D" id="2.40.128.20">
    <property type="match status" value="1"/>
</dbReference>